<protein>
    <submittedName>
        <fullName evidence="3">Uncharacterized protein</fullName>
    </submittedName>
</protein>
<dbReference type="Proteomes" id="UP001589865">
    <property type="component" value="Unassembled WGS sequence"/>
</dbReference>
<feature type="region of interest" description="Disordered" evidence="1">
    <location>
        <begin position="36"/>
        <end position="79"/>
    </location>
</feature>
<proteinExistence type="predicted"/>
<accession>A0ABV6JR77</accession>
<dbReference type="EMBL" id="JBHLUN010000005">
    <property type="protein sequence ID" value="MFC0408237.1"/>
    <property type="molecule type" value="Genomic_DNA"/>
</dbReference>
<feature type="chain" id="PRO_5045061449" evidence="2">
    <location>
        <begin position="24"/>
        <end position="79"/>
    </location>
</feature>
<keyword evidence="2" id="KW-0732">Signal</keyword>
<evidence type="ECO:0000256" key="1">
    <source>
        <dbReference type="SAM" id="MobiDB-lite"/>
    </source>
</evidence>
<comment type="caution">
    <text evidence="3">The sequence shown here is derived from an EMBL/GenBank/DDBJ whole genome shotgun (WGS) entry which is preliminary data.</text>
</comment>
<sequence length="79" mass="7016">MSKRNRSRVFAVLALILTAGSLAGCGCGPLGLSWCGGGPGGGPGGGRGGGWGGGPGGPGGGWGGGPGGGPGSGPGGGWR</sequence>
<feature type="signal peptide" evidence="2">
    <location>
        <begin position="1"/>
        <end position="23"/>
    </location>
</feature>
<evidence type="ECO:0000256" key="2">
    <source>
        <dbReference type="SAM" id="SignalP"/>
    </source>
</evidence>
<evidence type="ECO:0000313" key="3">
    <source>
        <dbReference type="EMBL" id="MFC0408237.1"/>
    </source>
</evidence>
<gene>
    <name evidence="3" type="ORF">ACFFGY_08265</name>
</gene>
<reference evidence="3 4" key="1">
    <citation type="submission" date="2024-09" db="EMBL/GenBank/DDBJ databases">
        <authorList>
            <person name="Sun Q."/>
            <person name="Mori K."/>
        </authorList>
    </citation>
    <scope>NUCLEOTIDE SEQUENCE [LARGE SCALE GENOMIC DNA]</scope>
    <source>
        <strain evidence="3 4">TBRC 5777</strain>
    </source>
</reference>
<organism evidence="3 4">
    <name type="scientific">Roseomonas elaeocarpi</name>
    <dbReference type="NCBI Taxonomy" id="907779"/>
    <lineage>
        <taxon>Bacteria</taxon>
        <taxon>Pseudomonadati</taxon>
        <taxon>Pseudomonadota</taxon>
        <taxon>Alphaproteobacteria</taxon>
        <taxon>Acetobacterales</taxon>
        <taxon>Roseomonadaceae</taxon>
        <taxon>Roseomonas</taxon>
    </lineage>
</organism>
<name>A0ABV6JR77_9PROT</name>
<keyword evidence="4" id="KW-1185">Reference proteome</keyword>
<dbReference type="PROSITE" id="PS51257">
    <property type="entry name" value="PROKAR_LIPOPROTEIN"/>
    <property type="match status" value="1"/>
</dbReference>
<evidence type="ECO:0000313" key="4">
    <source>
        <dbReference type="Proteomes" id="UP001589865"/>
    </source>
</evidence>
<dbReference type="RefSeq" id="WP_377043981.1">
    <property type="nucleotide sequence ID" value="NZ_JBHLUN010000005.1"/>
</dbReference>